<reference evidence="3" key="1">
    <citation type="journal article" date="2019" name="Int. J. Syst. Evol. Microbiol.">
        <title>The Global Catalogue of Microorganisms (GCM) 10K type strain sequencing project: providing services to taxonomists for standard genome sequencing and annotation.</title>
        <authorList>
            <consortium name="The Broad Institute Genomics Platform"/>
            <consortium name="The Broad Institute Genome Sequencing Center for Infectious Disease"/>
            <person name="Wu L."/>
            <person name="Ma J."/>
        </authorList>
    </citation>
    <scope>NUCLEOTIDE SEQUENCE [LARGE SCALE GENOMIC DNA]</scope>
    <source>
        <strain evidence="3">JCM 4594</strain>
    </source>
</reference>
<evidence type="ECO:0008006" key="4">
    <source>
        <dbReference type="Google" id="ProtNLM"/>
    </source>
</evidence>
<dbReference type="Proteomes" id="UP000600946">
    <property type="component" value="Unassembled WGS sequence"/>
</dbReference>
<accession>A0ABQ2ZUE7</accession>
<keyword evidence="1" id="KW-0732">Signal</keyword>
<evidence type="ECO:0000256" key="1">
    <source>
        <dbReference type="SAM" id="SignalP"/>
    </source>
</evidence>
<feature type="signal peptide" evidence="1">
    <location>
        <begin position="1"/>
        <end position="30"/>
    </location>
</feature>
<protein>
    <recommendedName>
        <fullName evidence="4">Secreted protein</fullName>
    </recommendedName>
</protein>
<dbReference type="RefSeq" id="WP_161254979.1">
    <property type="nucleotide sequence ID" value="NZ_BMUU01000002.1"/>
</dbReference>
<comment type="caution">
    <text evidence="2">The sequence shown here is derived from an EMBL/GenBank/DDBJ whole genome shotgun (WGS) entry which is preliminary data.</text>
</comment>
<proteinExistence type="predicted"/>
<keyword evidence="3" id="KW-1185">Reference proteome</keyword>
<evidence type="ECO:0000313" key="2">
    <source>
        <dbReference type="EMBL" id="GGY24759.1"/>
    </source>
</evidence>
<name>A0ABQ2ZUE7_9ACTN</name>
<dbReference type="GeneID" id="96289806"/>
<gene>
    <name evidence="2" type="ORF">GCM10010326_18060</name>
</gene>
<evidence type="ECO:0000313" key="3">
    <source>
        <dbReference type="Proteomes" id="UP000600946"/>
    </source>
</evidence>
<dbReference type="EMBL" id="BMUU01000002">
    <property type="protein sequence ID" value="GGY24759.1"/>
    <property type="molecule type" value="Genomic_DNA"/>
</dbReference>
<feature type="chain" id="PRO_5045912733" description="Secreted protein" evidence="1">
    <location>
        <begin position="31"/>
        <end position="149"/>
    </location>
</feature>
<organism evidence="2 3">
    <name type="scientific">Streptomyces xanthochromogenes</name>
    <dbReference type="NCBI Taxonomy" id="67384"/>
    <lineage>
        <taxon>Bacteria</taxon>
        <taxon>Bacillati</taxon>
        <taxon>Actinomycetota</taxon>
        <taxon>Actinomycetes</taxon>
        <taxon>Kitasatosporales</taxon>
        <taxon>Streptomycetaceae</taxon>
        <taxon>Streptomyces</taxon>
    </lineage>
</organism>
<sequence length="149" mass="15404">MGRQKVRSAVLAGAVAALAAAVGPVGTATAAVGPGEPHTVVVDCSGQPQVRPSSYLIACGDGNNGLVSLEWTQWGAASAEGRGSDVVNDCVPYCAAGRFHTYPVTVRLDTVRPRPGQSGQPYFTVLHVHYTADTPARTPRDATYSIVGV</sequence>